<gene>
    <name evidence="2" type="ORF">JCM19314_3689</name>
</gene>
<evidence type="ECO:0000313" key="2">
    <source>
        <dbReference type="EMBL" id="GAK99644.1"/>
    </source>
</evidence>
<dbReference type="GO" id="GO:0006799">
    <property type="term" value="P:polyphosphate biosynthetic process"/>
    <property type="evidence" value="ECO:0007669"/>
    <property type="project" value="InterPro"/>
</dbReference>
<dbReference type="InterPro" id="IPR003414">
    <property type="entry name" value="PP_kinase"/>
</dbReference>
<dbReference type="PANTHER" id="PTHR30218">
    <property type="entry name" value="POLYPHOSPHATE KINASE"/>
    <property type="match status" value="1"/>
</dbReference>
<dbReference type="GO" id="GO:0009358">
    <property type="term" value="C:polyphosphate kinase complex"/>
    <property type="evidence" value="ECO:0007669"/>
    <property type="project" value="InterPro"/>
</dbReference>
<comment type="caution">
    <text evidence="2">The sequence shown here is derived from an EMBL/GenBank/DDBJ whole genome shotgun (WGS) entry which is preliminary data.</text>
</comment>
<reference evidence="2 3" key="1">
    <citation type="journal article" date="2014" name="Genome Announc.">
        <title>Draft Genome Sequences of Marine Flavobacterium Nonlabens Strains NR17, NR24, NR27, NR32, NR33, and Ara13.</title>
        <authorList>
            <person name="Nakanishi M."/>
            <person name="Meirelles P."/>
            <person name="Suzuki R."/>
            <person name="Takatani N."/>
            <person name="Mino S."/>
            <person name="Suda W."/>
            <person name="Oshima K."/>
            <person name="Hattori M."/>
            <person name="Ohkuma M."/>
            <person name="Hosokawa M."/>
            <person name="Miyashita K."/>
            <person name="Thompson F.L."/>
            <person name="Niwa A."/>
            <person name="Sawabe T."/>
            <person name="Sawabe T."/>
        </authorList>
    </citation>
    <scope>NUCLEOTIDE SEQUENCE [LARGE SCALE GENOMIC DNA]</scope>
    <source>
        <strain evidence="3">JCM19314</strain>
    </source>
</reference>
<protein>
    <submittedName>
        <fullName evidence="2">Polyphosphate kinase</fullName>
        <ecNumber evidence="2">2.7.4.1</ecNumber>
    </submittedName>
</protein>
<keyword evidence="2" id="KW-0418">Kinase</keyword>
<dbReference type="GO" id="GO:0008976">
    <property type="term" value="F:polyphosphate kinase activity"/>
    <property type="evidence" value="ECO:0007669"/>
    <property type="project" value="UniProtKB-EC"/>
</dbReference>
<dbReference type="EC" id="2.7.4.1" evidence="2"/>
<keyword evidence="2" id="KW-0808">Transferase</keyword>
<dbReference type="SUPFAM" id="SSF56024">
    <property type="entry name" value="Phospholipase D/nuclease"/>
    <property type="match status" value="1"/>
</dbReference>
<evidence type="ECO:0000313" key="3">
    <source>
        <dbReference type="Proteomes" id="UP000029226"/>
    </source>
</evidence>
<dbReference type="Pfam" id="PF13090">
    <property type="entry name" value="PP_kinase_C"/>
    <property type="match status" value="1"/>
</dbReference>
<evidence type="ECO:0000259" key="1">
    <source>
        <dbReference type="Pfam" id="PF13090"/>
    </source>
</evidence>
<dbReference type="Proteomes" id="UP000029226">
    <property type="component" value="Unassembled WGS sequence"/>
</dbReference>
<dbReference type="PANTHER" id="PTHR30218:SF0">
    <property type="entry name" value="POLYPHOSPHATE KINASE"/>
    <property type="match status" value="1"/>
</dbReference>
<proteinExistence type="predicted"/>
<dbReference type="AlphaFoldDB" id="A0A090Q983"/>
<accession>A0A090Q983</accession>
<dbReference type="Gene3D" id="3.30.870.10">
    <property type="entry name" value="Endonuclease Chain A"/>
    <property type="match status" value="1"/>
</dbReference>
<feature type="domain" description="Polyphosphate kinase C-terminal" evidence="1">
    <location>
        <begin position="1"/>
        <end position="61"/>
    </location>
</feature>
<sequence>MIRLLYKANNAGVKIRLLIRGICCLVPGINGQSEHIKVTSIVDRFLEHGRIYIFGNGGKEKNVYRLCRLDDS</sequence>
<name>A0A090Q983_NONUL</name>
<organism evidence="2 3">
    <name type="scientific">Nonlabens ulvanivorans</name>
    <name type="common">Persicivirga ulvanivorans</name>
    <dbReference type="NCBI Taxonomy" id="906888"/>
    <lineage>
        <taxon>Bacteria</taxon>
        <taxon>Pseudomonadati</taxon>
        <taxon>Bacteroidota</taxon>
        <taxon>Flavobacteriia</taxon>
        <taxon>Flavobacteriales</taxon>
        <taxon>Flavobacteriaceae</taxon>
        <taxon>Nonlabens</taxon>
    </lineage>
</organism>
<dbReference type="EMBL" id="BBMM01000002">
    <property type="protein sequence ID" value="GAK99644.1"/>
    <property type="molecule type" value="Genomic_DNA"/>
</dbReference>
<dbReference type="InterPro" id="IPR025200">
    <property type="entry name" value="PPK_C_dom2"/>
</dbReference>